<keyword evidence="8 10" id="KW-1133">Transmembrane helix</keyword>
<dbReference type="EMBL" id="JH600070">
    <property type="protein sequence ID" value="EIJ42793.1"/>
    <property type="molecule type" value="Genomic_DNA"/>
</dbReference>
<dbReference type="NCBIfam" id="TIGR01726">
    <property type="entry name" value="HEQRo_perm_3TM"/>
    <property type="match status" value="1"/>
</dbReference>
<dbReference type="GO" id="GO:0006865">
    <property type="term" value="P:amino acid transport"/>
    <property type="evidence" value="ECO:0007669"/>
    <property type="project" value="UniProtKB-KW"/>
</dbReference>
<evidence type="ECO:0000256" key="4">
    <source>
        <dbReference type="ARBA" id="ARBA00022475"/>
    </source>
</evidence>
<dbReference type="RefSeq" id="WP_002686047.1">
    <property type="nucleotide sequence ID" value="NZ_JH600070.1"/>
</dbReference>
<feature type="transmembrane region" description="Helical" evidence="10">
    <location>
        <begin position="51"/>
        <end position="73"/>
    </location>
</feature>
<sequence>MFDLHGYGASILAGALLTIEVSLLSLCIATGLGLVGALARLSTSKIASSIAMVYTTVIRGIPDLVLMLLIFYGGQLLINQLANAIGYDDYIDINPFIAGVLTIGFIFGAYMTETFRGAILAIPRGQLEAAYAFGMTRGQVFWRILLPQMIPHALPSFGNNWLVLLKATALVSVIGLDDMVRKATLAAGATRLPFTFYLVVALGFLGFTTVSILCLKWLEHRYRIHTKTI</sequence>
<accession>I3CGQ0</accession>
<name>I3CGQ0_9GAMM</name>
<feature type="transmembrane region" description="Helical" evidence="10">
    <location>
        <begin position="157"/>
        <end position="176"/>
    </location>
</feature>
<evidence type="ECO:0000313" key="12">
    <source>
        <dbReference type="EMBL" id="EIJ42793.1"/>
    </source>
</evidence>
<dbReference type="eggNOG" id="COG4215">
    <property type="taxonomic scope" value="Bacteria"/>
</dbReference>
<feature type="transmembrane region" description="Helical" evidence="10">
    <location>
        <begin position="12"/>
        <end position="39"/>
    </location>
</feature>
<feature type="transmembrane region" description="Helical" evidence="10">
    <location>
        <begin position="93"/>
        <end position="111"/>
    </location>
</feature>
<dbReference type="GO" id="GO:0043190">
    <property type="term" value="C:ATP-binding cassette (ABC) transporter complex"/>
    <property type="evidence" value="ECO:0007669"/>
    <property type="project" value="InterPro"/>
</dbReference>
<dbReference type="SUPFAM" id="SSF161098">
    <property type="entry name" value="MetI-like"/>
    <property type="match status" value="1"/>
</dbReference>
<dbReference type="PANTHER" id="PTHR30133">
    <property type="entry name" value="CATIONIC AMINO ACID TRANSPORTER, MEMBRANE COMPONENT"/>
    <property type="match status" value="1"/>
</dbReference>
<dbReference type="Pfam" id="PF00528">
    <property type="entry name" value="BPD_transp_1"/>
    <property type="match status" value="1"/>
</dbReference>
<organism evidence="12 13">
    <name type="scientific">Beggiatoa alba B18LD</name>
    <dbReference type="NCBI Taxonomy" id="395493"/>
    <lineage>
        <taxon>Bacteria</taxon>
        <taxon>Pseudomonadati</taxon>
        <taxon>Pseudomonadota</taxon>
        <taxon>Gammaproteobacteria</taxon>
        <taxon>Thiotrichales</taxon>
        <taxon>Thiotrichaceae</taxon>
        <taxon>Beggiatoa</taxon>
    </lineage>
</organism>
<dbReference type="HOGENOM" id="CLU_019602_1_4_6"/>
<keyword evidence="5" id="KW-0997">Cell inner membrane</keyword>
<dbReference type="InterPro" id="IPR010065">
    <property type="entry name" value="AA_ABC_transptr_permease_3TM"/>
</dbReference>
<keyword evidence="13" id="KW-1185">Reference proteome</keyword>
<evidence type="ECO:0000313" key="13">
    <source>
        <dbReference type="Proteomes" id="UP000005744"/>
    </source>
</evidence>
<dbReference type="InterPro" id="IPR035906">
    <property type="entry name" value="MetI-like_sf"/>
</dbReference>
<keyword evidence="4" id="KW-1003">Cell membrane</keyword>
<comment type="subcellular location">
    <subcellularLocation>
        <location evidence="1">Cell inner membrane</location>
        <topology evidence="1">Multi-pass membrane protein</topology>
    </subcellularLocation>
    <subcellularLocation>
        <location evidence="10">Cell membrane</location>
        <topology evidence="10">Multi-pass membrane protein</topology>
    </subcellularLocation>
</comment>
<evidence type="ECO:0000256" key="10">
    <source>
        <dbReference type="RuleBase" id="RU363032"/>
    </source>
</evidence>
<protein>
    <submittedName>
        <fullName evidence="12">Amine acid ABC transporter, permease protein, 3-TM region, His/Glu/Gln/Arg/opine family</fullName>
    </submittedName>
</protein>
<evidence type="ECO:0000256" key="9">
    <source>
        <dbReference type="ARBA" id="ARBA00023136"/>
    </source>
</evidence>
<feature type="domain" description="ABC transmembrane type-1" evidence="11">
    <location>
        <begin position="15"/>
        <end position="217"/>
    </location>
</feature>
<reference evidence="12 13" key="1">
    <citation type="submission" date="2011-11" db="EMBL/GenBank/DDBJ databases">
        <title>Improved High-Quality Draft sequence of Beggiatoa alba B18lD.</title>
        <authorList>
            <consortium name="US DOE Joint Genome Institute"/>
            <person name="Lucas S."/>
            <person name="Han J."/>
            <person name="Lapidus A."/>
            <person name="Cheng J.-F."/>
            <person name="Goodwin L."/>
            <person name="Pitluck S."/>
            <person name="Peters L."/>
            <person name="Mikhailova N."/>
            <person name="Held B."/>
            <person name="Detter J.C."/>
            <person name="Han C."/>
            <person name="Tapia R."/>
            <person name="Land M."/>
            <person name="Hauser L."/>
            <person name="Kyrpides N."/>
            <person name="Ivanova N."/>
            <person name="Pagani I."/>
            <person name="Samuel K."/>
            <person name="Teske A."/>
            <person name="Mueller J."/>
            <person name="Woyke T."/>
        </authorList>
    </citation>
    <scope>NUCLEOTIDE SEQUENCE [LARGE SCALE GENOMIC DNA]</scope>
    <source>
        <strain evidence="12 13">B18LD</strain>
    </source>
</reference>
<gene>
    <name evidence="12" type="ORF">BegalDRAFT_1921</name>
</gene>
<proteinExistence type="inferred from homology"/>
<dbReference type="GO" id="GO:0022857">
    <property type="term" value="F:transmembrane transporter activity"/>
    <property type="evidence" value="ECO:0007669"/>
    <property type="project" value="InterPro"/>
</dbReference>
<dbReference type="Proteomes" id="UP000005744">
    <property type="component" value="Unassembled WGS sequence"/>
</dbReference>
<keyword evidence="6 10" id="KW-0812">Transmembrane</keyword>
<evidence type="ECO:0000256" key="5">
    <source>
        <dbReference type="ARBA" id="ARBA00022519"/>
    </source>
</evidence>
<evidence type="ECO:0000256" key="6">
    <source>
        <dbReference type="ARBA" id="ARBA00022692"/>
    </source>
</evidence>
<dbReference type="STRING" id="395493.BegalDRAFT_1921"/>
<dbReference type="PROSITE" id="PS50928">
    <property type="entry name" value="ABC_TM1"/>
    <property type="match status" value="1"/>
</dbReference>
<evidence type="ECO:0000256" key="3">
    <source>
        <dbReference type="ARBA" id="ARBA00022448"/>
    </source>
</evidence>
<evidence type="ECO:0000259" key="11">
    <source>
        <dbReference type="PROSITE" id="PS50928"/>
    </source>
</evidence>
<evidence type="ECO:0000256" key="8">
    <source>
        <dbReference type="ARBA" id="ARBA00022989"/>
    </source>
</evidence>
<dbReference type="PANTHER" id="PTHR30133:SF4">
    <property type="entry name" value="ARGININE_ORNITHINE TRANSPORT PROTEIN AOTQ"/>
    <property type="match status" value="1"/>
</dbReference>
<dbReference type="CDD" id="cd06261">
    <property type="entry name" value="TM_PBP2"/>
    <property type="match status" value="1"/>
</dbReference>
<dbReference type="AlphaFoldDB" id="I3CGQ0"/>
<feature type="transmembrane region" description="Helical" evidence="10">
    <location>
        <begin position="196"/>
        <end position="218"/>
    </location>
</feature>
<keyword evidence="7" id="KW-0029">Amino-acid transport</keyword>
<evidence type="ECO:0000256" key="7">
    <source>
        <dbReference type="ARBA" id="ARBA00022970"/>
    </source>
</evidence>
<dbReference type="OrthoDB" id="9815029at2"/>
<keyword evidence="3 10" id="KW-0813">Transport</keyword>
<evidence type="ECO:0000256" key="1">
    <source>
        <dbReference type="ARBA" id="ARBA00004429"/>
    </source>
</evidence>
<comment type="similarity">
    <text evidence="2">Belongs to the binding-protein-dependent transport system permease family. HisMQ subfamily.</text>
</comment>
<evidence type="ECO:0000256" key="2">
    <source>
        <dbReference type="ARBA" id="ARBA00010072"/>
    </source>
</evidence>
<dbReference type="InterPro" id="IPR000515">
    <property type="entry name" value="MetI-like"/>
</dbReference>
<dbReference type="Gene3D" id="1.10.3720.10">
    <property type="entry name" value="MetI-like"/>
    <property type="match status" value="1"/>
</dbReference>
<dbReference type="InterPro" id="IPR051613">
    <property type="entry name" value="ABC_transp_permease_HisMQ"/>
</dbReference>
<keyword evidence="9 10" id="KW-0472">Membrane</keyword>